<dbReference type="NCBIfam" id="TIGR00498">
    <property type="entry name" value="lexA"/>
    <property type="match status" value="1"/>
</dbReference>
<dbReference type="GO" id="GO:0006260">
    <property type="term" value="P:DNA replication"/>
    <property type="evidence" value="ECO:0007669"/>
    <property type="project" value="UniProtKB-KW"/>
</dbReference>
<reference evidence="14" key="1">
    <citation type="submission" date="2018-05" db="EMBL/GenBank/DDBJ databases">
        <authorList>
            <person name="Lanie J.A."/>
            <person name="Ng W.-L."/>
            <person name="Kazmierczak K.M."/>
            <person name="Andrzejewski T.M."/>
            <person name="Davidsen T.M."/>
            <person name="Wayne K.J."/>
            <person name="Tettelin H."/>
            <person name="Glass J.I."/>
            <person name="Rusch D."/>
            <person name="Podicherti R."/>
            <person name="Tsui H.-C.T."/>
            <person name="Winkler M.E."/>
        </authorList>
    </citation>
    <scope>NUCLEOTIDE SEQUENCE</scope>
</reference>
<dbReference type="Pfam" id="PF01726">
    <property type="entry name" value="LexA_DNA_bind"/>
    <property type="match status" value="1"/>
</dbReference>
<protein>
    <recommendedName>
        <fullName evidence="15">LexA repressor DNA-binding domain-containing protein</fullName>
    </recommendedName>
</protein>
<dbReference type="InterPro" id="IPR006200">
    <property type="entry name" value="LexA"/>
</dbReference>
<evidence type="ECO:0000256" key="3">
    <source>
        <dbReference type="ARBA" id="ARBA00022705"/>
    </source>
</evidence>
<dbReference type="InterPro" id="IPR015927">
    <property type="entry name" value="Peptidase_S24_S26A/B/C"/>
</dbReference>
<dbReference type="PANTHER" id="PTHR33516">
    <property type="entry name" value="LEXA REPRESSOR"/>
    <property type="match status" value="1"/>
</dbReference>
<dbReference type="InterPro" id="IPR050077">
    <property type="entry name" value="LexA_repressor"/>
</dbReference>
<dbReference type="InterPro" id="IPR006199">
    <property type="entry name" value="LexA_DNA-bd_dom"/>
</dbReference>
<comment type="similarity">
    <text evidence="1">Belongs to the peptidase S24 family.</text>
</comment>
<keyword evidence="8" id="KW-0238">DNA-binding</keyword>
<evidence type="ECO:0000256" key="11">
    <source>
        <dbReference type="ARBA" id="ARBA00023236"/>
    </source>
</evidence>
<keyword evidence="2" id="KW-0678">Repressor</keyword>
<keyword evidence="10" id="KW-0234">DNA repair</keyword>
<organism evidence="14">
    <name type="scientific">marine metagenome</name>
    <dbReference type="NCBI Taxonomy" id="408172"/>
    <lineage>
        <taxon>unclassified sequences</taxon>
        <taxon>metagenomes</taxon>
        <taxon>ecological metagenomes</taxon>
    </lineage>
</organism>
<evidence type="ECO:0000313" key="14">
    <source>
        <dbReference type="EMBL" id="SVA33811.1"/>
    </source>
</evidence>
<dbReference type="InterPro" id="IPR006197">
    <property type="entry name" value="Peptidase_S24_LexA"/>
</dbReference>
<dbReference type="PRINTS" id="PR00726">
    <property type="entry name" value="LEXASERPTASE"/>
</dbReference>
<dbReference type="GO" id="GO:0045892">
    <property type="term" value="P:negative regulation of DNA-templated transcription"/>
    <property type="evidence" value="ECO:0007669"/>
    <property type="project" value="InterPro"/>
</dbReference>
<dbReference type="GO" id="GO:0003677">
    <property type="term" value="F:DNA binding"/>
    <property type="evidence" value="ECO:0007669"/>
    <property type="project" value="UniProtKB-KW"/>
</dbReference>
<keyword evidence="7" id="KW-0805">Transcription regulation</keyword>
<evidence type="ECO:0000256" key="10">
    <source>
        <dbReference type="ARBA" id="ARBA00023204"/>
    </source>
</evidence>
<keyword evidence="3" id="KW-0235">DNA replication</keyword>
<feature type="domain" description="LexA repressor DNA-binding" evidence="13">
    <location>
        <begin position="2"/>
        <end position="63"/>
    </location>
</feature>
<dbReference type="GO" id="GO:0006281">
    <property type="term" value="P:DNA repair"/>
    <property type="evidence" value="ECO:0007669"/>
    <property type="project" value="UniProtKB-KW"/>
</dbReference>
<gene>
    <name evidence="14" type="ORF">METZ01_LOCUS86665</name>
</gene>
<dbReference type="EMBL" id="UINC01007526">
    <property type="protein sequence ID" value="SVA33811.1"/>
    <property type="molecule type" value="Genomic_DNA"/>
</dbReference>
<feature type="domain" description="Peptidase S24/S26A/S26B/S26C" evidence="12">
    <location>
        <begin position="89"/>
        <end position="203"/>
    </location>
</feature>
<keyword evidence="4" id="KW-0227">DNA damage</keyword>
<dbReference type="InterPro" id="IPR036388">
    <property type="entry name" value="WH-like_DNA-bd_sf"/>
</dbReference>
<sequence>MLTKKQKELFDYLSNYIAKNSISPSFEEMKNAVNLKSKSGIHRLITSLEQRGFIKRLKHKARAMEITKTLTNNFNNINHDKKLNSIEIPLLGSIAAGDPMEAIENPNEFVTVPSTFLSPHNQFFGLKVNGLSMIDKGICDGDIAIIKKTNSVLNGKIAAVLTRDNEITLKIIKIKNNTIHLIPANKSYTEKVLNVNEVQIQGALTGIIRKYN</sequence>
<dbReference type="AlphaFoldDB" id="A0A381V1H3"/>
<dbReference type="InterPro" id="IPR036390">
    <property type="entry name" value="WH_DNA-bd_sf"/>
</dbReference>
<dbReference type="HAMAP" id="MF_00015">
    <property type="entry name" value="LexA"/>
    <property type="match status" value="1"/>
</dbReference>
<dbReference type="InterPro" id="IPR039418">
    <property type="entry name" value="LexA-like"/>
</dbReference>
<dbReference type="Pfam" id="PF00717">
    <property type="entry name" value="Peptidase_S24"/>
    <property type="match status" value="1"/>
</dbReference>
<keyword evidence="9" id="KW-0804">Transcription</keyword>
<accession>A0A381V1H3</accession>
<dbReference type="SUPFAM" id="SSF51306">
    <property type="entry name" value="LexA/Signal peptidase"/>
    <property type="match status" value="1"/>
</dbReference>
<dbReference type="GO" id="GO:0006508">
    <property type="term" value="P:proteolysis"/>
    <property type="evidence" value="ECO:0007669"/>
    <property type="project" value="InterPro"/>
</dbReference>
<dbReference type="Gene3D" id="1.10.10.10">
    <property type="entry name" value="Winged helix-like DNA-binding domain superfamily/Winged helix DNA-binding domain"/>
    <property type="match status" value="1"/>
</dbReference>
<evidence type="ECO:0000256" key="7">
    <source>
        <dbReference type="ARBA" id="ARBA00023015"/>
    </source>
</evidence>
<keyword evidence="11" id="KW-0742">SOS response</keyword>
<keyword evidence="6" id="KW-0068">Autocatalytic cleavage</keyword>
<dbReference type="GO" id="GO:0009432">
    <property type="term" value="P:SOS response"/>
    <property type="evidence" value="ECO:0007669"/>
    <property type="project" value="UniProtKB-KW"/>
</dbReference>
<evidence type="ECO:0000256" key="9">
    <source>
        <dbReference type="ARBA" id="ARBA00023163"/>
    </source>
</evidence>
<name>A0A381V1H3_9ZZZZ</name>
<dbReference type="CDD" id="cd06529">
    <property type="entry name" value="S24_LexA-like"/>
    <property type="match status" value="1"/>
</dbReference>
<dbReference type="PANTHER" id="PTHR33516:SF2">
    <property type="entry name" value="LEXA REPRESSOR-RELATED"/>
    <property type="match status" value="1"/>
</dbReference>
<evidence type="ECO:0000256" key="2">
    <source>
        <dbReference type="ARBA" id="ARBA00022491"/>
    </source>
</evidence>
<evidence type="ECO:0000256" key="1">
    <source>
        <dbReference type="ARBA" id="ARBA00007484"/>
    </source>
</evidence>
<evidence type="ECO:0000256" key="4">
    <source>
        <dbReference type="ARBA" id="ARBA00022763"/>
    </source>
</evidence>
<proteinExistence type="inferred from homology"/>
<evidence type="ECO:0000259" key="12">
    <source>
        <dbReference type="Pfam" id="PF00717"/>
    </source>
</evidence>
<dbReference type="GO" id="GO:0004252">
    <property type="term" value="F:serine-type endopeptidase activity"/>
    <property type="evidence" value="ECO:0007669"/>
    <property type="project" value="InterPro"/>
</dbReference>
<evidence type="ECO:0000256" key="5">
    <source>
        <dbReference type="ARBA" id="ARBA00022801"/>
    </source>
</evidence>
<dbReference type="InterPro" id="IPR036286">
    <property type="entry name" value="LexA/Signal_pep-like_sf"/>
</dbReference>
<evidence type="ECO:0000259" key="13">
    <source>
        <dbReference type="Pfam" id="PF01726"/>
    </source>
</evidence>
<evidence type="ECO:0008006" key="15">
    <source>
        <dbReference type="Google" id="ProtNLM"/>
    </source>
</evidence>
<dbReference type="Gene3D" id="2.10.109.10">
    <property type="entry name" value="Umud Fragment, subunit A"/>
    <property type="match status" value="1"/>
</dbReference>
<keyword evidence="5" id="KW-0378">Hydrolase</keyword>
<evidence type="ECO:0000256" key="6">
    <source>
        <dbReference type="ARBA" id="ARBA00022813"/>
    </source>
</evidence>
<evidence type="ECO:0000256" key="8">
    <source>
        <dbReference type="ARBA" id="ARBA00023125"/>
    </source>
</evidence>
<dbReference type="SUPFAM" id="SSF46785">
    <property type="entry name" value="Winged helix' DNA-binding domain"/>
    <property type="match status" value="1"/>
</dbReference>